<organism evidence="9 10">
    <name type="scientific">Roseateles violae</name>
    <dbReference type="NCBI Taxonomy" id="3058042"/>
    <lineage>
        <taxon>Bacteria</taxon>
        <taxon>Pseudomonadati</taxon>
        <taxon>Pseudomonadota</taxon>
        <taxon>Betaproteobacteria</taxon>
        <taxon>Burkholderiales</taxon>
        <taxon>Sphaerotilaceae</taxon>
        <taxon>Roseateles</taxon>
    </lineage>
</organism>
<evidence type="ECO:0000313" key="10">
    <source>
        <dbReference type="Proteomes" id="UP001228044"/>
    </source>
</evidence>
<comment type="similarity">
    <text evidence="2 8">Belongs to the 4-toluene sulfonate uptake permease (TSUP) (TC 2.A.102) family.</text>
</comment>
<dbReference type="PANTHER" id="PTHR30269:SF0">
    <property type="entry name" value="MEMBRANE TRANSPORTER PROTEIN YFCA-RELATED"/>
    <property type="match status" value="1"/>
</dbReference>
<gene>
    <name evidence="9" type="ORF">QWJ38_01920</name>
</gene>
<keyword evidence="7 8" id="KW-0472">Membrane</keyword>
<evidence type="ECO:0000313" key="9">
    <source>
        <dbReference type="EMBL" id="MDN3919026.1"/>
    </source>
</evidence>
<feature type="transmembrane region" description="Helical" evidence="8">
    <location>
        <begin position="229"/>
        <end position="247"/>
    </location>
</feature>
<feature type="transmembrane region" description="Helical" evidence="8">
    <location>
        <begin position="136"/>
        <end position="164"/>
    </location>
</feature>
<protein>
    <recommendedName>
        <fullName evidence="8">Probable membrane transporter protein</fullName>
    </recommendedName>
</protein>
<keyword evidence="3" id="KW-0813">Transport</keyword>
<dbReference type="Pfam" id="PF01925">
    <property type="entry name" value="TauE"/>
    <property type="match status" value="1"/>
</dbReference>
<feature type="transmembrane region" description="Helical" evidence="8">
    <location>
        <begin position="171"/>
        <end position="193"/>
    </location>
</feature>
<evidence type="ECO:0000256" key="1">
    <source>
        <dbReference type="ARBA" id="ARBA00004651"/>
    </source>
</evidence>
<keyword evidence="4 8" id="KW-1003">Cell membrane</keyword>
<proteinExistence type="inferred from homology"/>
<evidence type="ECO:0000256" key="4">
    <source>
        <dbReference type="ARBA" id="ARBA00022475"/>
    </source>
</evidence>
<keyword evidence="10" id="KW-1185">Reference proteome</keyword>
<reference evidence="9 10" key="1">
    <citation type="submission" date="2023-06" db="EMBL/GenBank/DDBJ databases">
        <title>Pelomonas sp. PFR6 16S ribosomal RNA gene Genome sequencing and assembly.</title>
        <authorList>
            <person name="Woo H."/>
        </authorList>
    </citation>
    <scope>NUCLEOTIDE SEQUENCE [LARGE SCALE GENOMIC DNA]</scope>
    <source>
        <strain evidence="9 10">PFR6</strain>
    </source>
</reference>
<evidence type="ECO:0000256" key="2">
    <source>
        <dbReference type="ARBA" id="ARBA00009142"/>
    </source>
</evidence>
<evidence type="ECO:0000256" key="8">
    <source>
        <dbReference type="RuleBase" id="RU363041"/>
    </source>
</evidence>
<feature type="transmembrane region" description="Helical" evidence="8">
    <location>
        <begin position="72"/>
        <end position="91"/>
    </location>
</feature>
<keyword evidence="5 8" id="KW-0812">Transmembrane</keyword>
<comment type="subcellular location">
    <subcellularLocation>
        <location evidence="1 8">Cell membrane</location>
        <topology evidence="1 8">Multi-pass membrane protein</topology>
    </subcellularLocation>
</comment>
<evidence type="ECO:0000256" key="7">
    <source>
        <dbReference type="ARBA" id="ARBA00023136"/>
    </source>
</evidence>
<sequence>MELLTVALASLLAGFVDAVVGGGGLVLVPALFGVFPQAAPATLFGTNKGASVWGTAWATGQYARRVELNWRALLPAAAIALLGSFAGAWTVTLVSAGGLRKALPLILLAVLLYTLARKDLGRSHAPRFHGGRETLVAGPIGLMIGFYDGFFGPGTGSFFVFLFVRLLGYDFLHASATAKLMNTATNAAALALFAWKGHVWWHVAAVMAVTNIVGSLIGTRMALARGAGFVRGMFVVVVTALILKTGWDAFLR</sequence>
<dbReference type="PANTHER" id="PTHR30269">
    <property type="entry name" value="TRANSMEMBRANE PROTEIN YFCA"/>
    <property type="match status" value="1"/>
</dbReference>
<accession>A0ABT8DM12</accession>
<dbReference type="InterPro" id="IPR002781">
    <property type="entry name" value="TM_pro_TauE-like"/>
</dbReference>
<dbReference type="InterPro" id="IPR052017">
    <property type="entry name" value="TSUP"/>
</dbReference>
<evidence type="ECO:0000256" key="5">
    <source>
        <dbReference type="ARBA" id="ARBA00022692"/>
    </source>
</evidence>
<dbReference type="EMBL" id="JAUHHC010000001">
    <property type="protein sequence ID" value="MDN3919026.1"/>
    <property type="molecule type" value="Genomic_DNA"/>
</dbReference>
<evidence type="ECO:0000256" key="6">
    <source>
        <dbReference type="ARBA" id="ARBA00022989"/>
    </source>
</evidence>
<keyword evidence="6 8" id="KW-1133">Transmembrane helix</keyword>
<dbReference type="Proteomes" id="UP001228044">
    <property type="component" value="Unassembled WGS sequence"/>
</dbReference>
<name>A0ABT8DM12_9BURK</name>
<evidence type="ECO:0000256" key="3">
    <source>
        <dbReference type="ARBA" id="ARBA00022448"/>
    </source>
</evidence>
<feature type="transmembrane region" description="Helical" evidence="8">
    <location>
        <begin position="199"/>
        <end position="217"/>
    </location>
</feature>
<comment type="caution">
    <text evidence="9">The sequence shown here is derived from an EMBL/GenBank/DDBJ whole genome shotgun (WGS) entry which is preliminary data.</text>
</comment>